<feature type="transmembrane region" description="Helical" evidence="12">
    <location>
        <begin position="147"/>
        <end position="174"/>
    </location>
</feature>
<evidence type="ECO:0000259" key="14">
    <source>
        <dbReference type="PROSITE" id="PS50885"/>
    </source>
</evidence>
<keyword evidence="8 12" id="KW-1133">Transmembrane helix</keyword>
<dbReference type="Gene3D" id="3.30.565.10">
    <property type="entry name" value="Histidine kinase-like ATPase, C-terminal domain"/>
    <property type="match status" value="1"/>
</dbReference>
<feature type="compositionally biased region" description="Polar residues" evidence="11">
    <location>
        <begin position="655"/>
        <end position="665"/>
    </location>
</feature>
<dbReference type="CDD" id="cd00075">
    <property type="entry name" value="HATPase"/>
    <property type="match status" value="1"/>
</dbReference>
<dbReference type="Pfam" id="PF00512">
    <property type="entry name" value="HisKA"/>
    <property type="match status" value="1"/>
</dbReference>
<dbReference type="InterPro" id="IPR003661">
    <property type="entry name" value="HisK_dim/P_dom"/>
</dbReference>
<dbReference type="Proteomes" id="UP000829494">
    <property type="component" value="Chromosome"/>
</dbReference>
<evidence type="ECO:0000256" key="9">
    <source>
        <dbReference type="ARBA" id="ARBA00023012"/>
    </source>
</evidence>
<evidence type="ECO:0000256" key="6">
    <source>
        <dbReference type="ARBA" id="ARBA00022692"/>
    </source>
</evidence>
<dbReference type="EC" id="2.7.13.3" evidence="3"/>
<dbReference type="InterPro" id="IPR004358">
    <property type="entry name" value="Sig_transdc_His_kin-like_C"/>
</dbReference>
<dbReference type="PANTHER" id="PTHR45436">
    <property type="entry name" value="SENSOR HISTIDINE KINASE YKOH"/>
    <property type="match status" value="1"/>
</dbReference>
<organism evidence="15 16">
    <name type="scientific">Streptomyces rimosus subsp. rimosus</name>
    <dbReference type="NCBI Taxonomy" id="132474"/>
    <lineage>
        <taxon>Bacteria</taxon>
        <taxon>Bacillati</taxon>
        <taxon>Actinomycetota</taxon>
        <taxon>Actinomycetes</taxon>
        <taxon>Kitasatosporales</taxon>
        <taxon>Streptomycetaceae</taxon>
        <taxon>Streptomyces</taxon>
    </lineage>
</organism>
<evidence type="ECO:0000256" key="12">
    <source>
        <dbReference type="SAM" id="Phobius"/>
    </source>
</evidence>
<dbReference type="SMART" id="SM00387">
    <property type="entry name" value="HATPase_c"/>
    <property type="match status" value="1"/>
</dbReference>
<evidence type="ECO:0000313" key="15">
    <source>
        <dbReference type="EMBL" id="UNZ04184.1"/>
    </source>
</evidence>
<evidence type="ECO:0000256" key="11">
    <source>
        <dbReference type="SAM" id="MobiDB-lite"/>
    </source>
</evidence>
<dbReference type="InterPro" id="IPR003594">
    <property type="entry name" value="HATPase_dom"/>
</dbReference>
<evidence type="ECO:0000256" key="2">
    <source>
        <dbReference type="ARBA" id="ARBA00004236"/>
    </source>
</evidence>
<dbReference type="InterPro" id="IPR003660">
    <property type="entry name" value="HAMP_dom"/>
</dbReference>
<feature type="compositionally biased region" description="Gly residues" evidence="11">
    <location>
        <begin position="584"/>
        <end position="595"/>
    </location>
</feature>
<evidence type="ECO:0000256" key="4">
    <source>
        <dbReference type="ARBA" id="ARBA00022553"/>
    </source>
</evidence>
<dbReference type="InterPro" id="IPR036097">
    <property type="entry name" value="HisK_dim/P_sf"/>
</dbReference>
<dbReference type="SUPFAM" id="SSF47384">
    <property type="entry name" value="Homodimeric domain of signal transducing histidine kinase"/>
    <property type="match status" value="1"/>
</dbReference>
<keyword evidence="6 12" id="KW-0812">Transmembrane</keyword>
<evidence type="ECO:0000256" key="10">
    <source>
        <dbReference type="ARBA" id="ARBA00023136"/>
    </source>
</evidence>
<reference evidence="15 16" key="1">
    <citation type="submission" date="2022-03" db="EMBL/GenBank/DDBJ databases">
        <title>Complete genome of Streptomyces rimosus ssp. rimosus R7 (=ATCC 10970).</title>
        <authorList>
            <person name="Beganovic S."/>
            <person name="Ruckert C."/>
            <person name="Busche T."/>
            <person name="Kalinowski J."/>
            <person name="Wittmann C."/>
        </authorList>
    </citation>
    <scope>NUCLEOTIDE SEQUENCE [LARGE SCALE GENOMIC DNA]</scope>
    <source>
        <strain evidence="15 16">R7</strain>
    </source>
</reference>
<evidence type="ECO:0000256" key="7">
    <source>
        <dbReference type="ARBA" id="ARBA00022777"/>
    </source>
</evidence>
<gene>
    <name evidence="15" type="primary">tcrY1</name>
    <name evidence="15" type="ORF">SRIMR7_18660</name>
</gene>
<protein>
    <recommendedName>
        <fullName evidence="3">histidine kinase</fullName>
        <ecNumber evidence="3">2.7.13.3</ecNumber>
    </recommendedName>
</protein>
<dbReference type="CDD" id="cd00082">
    <property type="entry name" value="HisKA"/>
    <property type="match status" value="1"/>
</dbReference>
<keyword evidence="5 15" id="KW-0808">Transferase</keyword>
<dbReference type="CDD" id="cd06225">
    <property type="entry name" value="HAMP"/>
    <property type="match status" value="1"/>
</dbReference>
<comment type="subcellular location">
    <subcellularLocation>
        <location evidence="2">Cell membrane</location>
    </subcellularLocation>
</comment>
<dbReference type="Gene3D" id="1.10.287.130">
    <property type="match status" value="1"/>
</dbReference>
<feature type="compositionally biased region" description="Low complexity" evidence="11">
    <location>
        <begin position="76"/>
        <end position="94"/>
    </location>
</feature>
<feature type="region of interest" description="Disordered" evidence="11">
    <location>
        <begin position="573"/>
        <end position="595"/>
    </location>
</feature>
<feature type="region of interest" description="Disordered" evidence="11">
    <location>
        <begin position="628"/>
        <end position="665"/>
    </location>
</feature>
<accession>A0ABY3Z277</accession>
<dbReference type="SMART" id="SM00304">
    <property type="entry name" value="HAMP"/>
    <property type="match status" value="1"/>
</dbReference>
<feature type="domain" description="Histidine kinase" evidence="13">
    <location>
        <begin position="401"/>
        <end position="634"/>
    </location>
</feature>
<dbReference type="InterPro" id="IPR050428">
    <property type="entry name" value="TCS_sensor_his_kinase"/>
</dbReference>
<dbReference type="PROSITE" id="PS50885">
    <property type="entry name" value="HAMP"/>
    <property type="match status" value="1"/>
</dbReference>
<feature type="compositionally biased region" description="Basic residues" evidence="11">
    <location>
        <begin position="124"/>
        <end position="137"/>
    </location>
</feature>
<dbReference type="GO" id="GO:0004673">
    <property type="term" value="F:protein histidine kinase activity"/>
    <property type="evidence" value="ECO:0007669"/>
    <property type="project" value="UniProtKB-EC"/>
</dbReference>
<sequence>MPGLHGPESGAPGFCVPGPNAAASHAPGPAAPGLHGPESAAPGGPHGPDSGASGSGAPRSNAATSHALGPAAPGLHGPESAAPGGPHGPEPGASDSGAPDSGAPRSNAATSHAPGPTAPGRQPTTHRHRRPRHLRLRPRRWTLRTRLIASAVMLIAVVCAVIGTVTTIALHSYLQGQLDDKLLESAQHTGAREGSFLDHRGLGFIVGPGQPIGTVGARVSSDGEIIAAARSIDARNPMPAQNMVTLTDEQVGALADVPRDGRPHTVTLPGLGDYRVASAPDDSALVGLPSGEVQNVVGRLIVVEVCVTAAGLVAAGLAGAATVRIALWPLRRVAATATRVSELHLHRGEVALHERVPAAEADPRTEVGQVGAALNRMLGHVGSALAARQESETRVRRFVADASHELRTPLASIRGYAELTRRGREEPGPATRHALGRIESEAQRMTGLVEDLLLLARLDAGRPLSYESTDLAPLVVDAVSDARAAGPGHKWRLELPDDPVCVRADADRLQQVLVNLLANARTHTPEGTTVVARLRREPPVPGTGRFVRLEVRDDGPGVPPGLLPHVFERFARGDASRARTETGAAGGGTGSGKGGSTGLGLAIVQAVVAAHGGTARVESVPGRTVFSVRLPADGPARDATRAPRLHRAPPEHTHSQAGHSDTTQG</sequence>
<keyword evidence="9" id="KW-0902">Two-component regulatory system</keyword>
<dbReference type="PRINTS" id="PR00344">
    <property type="entry name" value="BCTRLSENSOR"/>
</dbReference>
<proteinExistence type="predicted"/>
<evidence type="ECO:0000259" key="13">
    <source>
        <dbReference type="PROSITE" id="PS50109"/>
    </source>
</evidence>
<dbReference type="EMBL" id="CP094298">
    <property type="protein sequence ID" value="UNZ04184.1"/>
    <property type="molecule type" value="Genomic_DNA"/>
</dbReference>
<feature type="compositionally biased region" description="Low complexity" evidence="11">
    <location>
        <begin position="17"/>
        <end position="63"/>
    </location>
</feature>
<dbReference type="PANTHER" id="PTHR45436:SF5">
    <property type="entry name" value="SENSOR HISTIDINE KINASE TRCS"/>
    <property type="match status" value="1"/>
</dbReference>
<evidence type="ECO:0000256" key="8">
    <source>
        <dbReference type="ARBA" id="ARBA00022989"/>
    </source>
</evidence>
<evidence type="ECO:0000256" key="5">
    <source>
        <dbReference type="ARBA" id="ARBA00022679"/>
    </source>
</evidence>
<dbReference type="InterPro" id="IPR005467">
    <property type="entry name" value="His_kinase_dom"/>
</dbReference>
<keyword evidence="10 12" id="KW-0472">Membrane</keyword>
<dbReference type="Pfam" id="PF02518">
    <property type="entry name" value="HATPase_c"/>
    <property type="match status" value="1"/>
</dbReference>
<dbReference type="PROSITE" id="PS50109">
    <property type="entry name" value="HIS_KIN"/>
    <property type="match status" value="1"/>
</dbReference>
<dbReference type="SMART" id="SM00388">
    <property type="entry name" value="HisKA"/>
    <property type="match status" value="1"/>
</dbReference>
<name>A0ABY3Z277_STRRM</name>
<evidence type="ECO:0000256" key="1">
    <source>
        <dbReference type="ARBA" id="ARBA00000085"/>
    </source>
</evidence>
<keyword evidence="16" id="KW-1185">Reference proteome</keyword>
<keyword evidence="7 15" id="KW-0418">Kinase</keyword>
<dbReference type="SUPFAM" id="SSF55874">
    <property type="entry name" value="ATPase domain of HSP90 chaperone/DNA topoisomerase II/histidine kinase"/>
    <property type="match status" value="1"/>
</dbReference>
<comment type="catalytic activity">
    <reaction evidence="1">
        <text>ATP + protein L-histidine = ADP + protein N-phospho-L-histidine.</text>
        <dbReference type="EC" id="2.7.13.3"/>
    </reaction>
</comment>
<dbReference type="InterPro" id="IPR036890">
    <property type="entry name" value="HATPase_C_sf"/>
</dbReference>
<keyword evidence="4" id="KW-0597">Phosphoprotein</keyword>
<evidence type="ECO:0000256" key="3">
    <source>
        <dbReference type="ARBA" id="ARBA00012438"/>
    </source>
</evidence>
<evidence type="ECO:0000313" key="16">
    <source>
        <dbReference type="Proteomes" id="UP000829494"/>
    </source>
</evidence>
<feature type="region of interest" description="Disordered" evidence="11">
    <location>
        <begin position="1"/>
        <end position="137"/>
    </location>
</feature>
<feature type="domain" description="HAMP" evidence="14">
    <location>
        <begin position="324"/>
        <end position="386"/>
    </location>
</feature>